<keyword evidence="3 6" id="KW-0812">Transmembrane</keyword>
<evidence type="ECO:0000313" key="8">
    <source>
        <dbReference type="Proteomes" id="UP001060112"/>
    </source>
</evidence>
<evidence type="ECO:0000256" key="5">
    <source>
        <dbReference type="ARBA" id="ARBA00023136"/>
    </source>
</evidence>
<feature type="transmembrane region" description="Helical" evidence="6">
    <location>
        <begin position="160"/>
        <end position="182"/>
    </location>
</feature>
<organism evidence="7 8">
    <name type="scientific">Allocoprobacillus halotolerans</name>
    <dbReference type="NCBI Taxonomy" id="2944914"/>
    <lineage>
        <taxon>Bacteria</taxon>
        <taxon>Bacillati</taxon>
        <taxon>Bacillota</taxon>
        <taxon>Erysipelotrichia</taxon>
        <taxon>Erysipelotrichales</taxon>
        <taxon>Erysipelotrichaceae</taxon>
        <taxon>Allocoprobacillus</taxon>
    </lineage>
</organism>
<evidence type="ECO:0000256" key="6">
    <source>
        <dbReference type="SAM" id="Phobius"/>
    </source>
</evidence>
<sequence>MNNAPKYAIDALLSQEQQAYYSFIAMPVFVISLLSNFIYQPVLTKIADFINQKNYTMFIKEIIKQIEYVLLLTIIVLIGGFLLGIPILSVLYKSDLTAYKMDLMILLLGGGMYALSNFLIIVLTTIRKQNTLIGIYILVSILVYFLSNKLVSLFNITGAALTYTISMTTVTICCLLLFIFSYNEMRKSNDIRSNN</sequence>
<dbReference type="Proteomes" id="UP001060112">
    <property type="component" value="Chromosome"/>
</dbReference>
<feature type="transmembrane region" description="Helical" evidence="6">
    <location>
        <begin position="104"/>
        <end position="126"/>
    </location>
</feature>
<protein>
    <submittedName>
        <fullName evidence="7">Uncharacterized protein</fullName>
    </submittedName>
</protein>
<feature type="transmembrane region" description="Helical" evidence="6">
    <location>
        <begin position="20"/>
        <end position="39"/>
    </location>
</feature>
<evidence type="ECO:0000256" key="1">
    <source>
        <dbReference type="ARBA" id="ARBA00004651"/>
    </source>
</evidence>
<comment type="subcellular location">
    <subcellularLocation>
        <location evidence="1">Cell membrane</location>
        <topology evidence="1">Multi-pass membrane protein</topology>
    </subcellularLocation>
</comment>
<keyword evidence="5 6" id="KW-0472">Membrane</keyword>
<dbReference type="InterPro" id="IPR036259">
    <property type="entry name" value="MFS_trans_sf"/>
</dbReference>
<evidence type="ECO:0000256" key="3">
    <source>
        <dbReference type="ARBA" id="ARBA00022692"/>
    </source>
</evidence>
<accession>A0ABY5I228</accession>
<evidence type="ECO:0000256" key="2">
    <source>
        <dbReference type="ARBA" id="ARBA00022475"/>
    </source>
</evidence>
<evidence type="ECO:0000256" key="4">
    <source>
        <dbReference type="ARBA" id="ARBA00022989"/>
    </source>
</evidence>
<dbReference type="EMBL" id="CP101620">
    <property type="protein sequence ID" value="UTY38128.1"/>
    <property type="molecule type" value="Genomic_DNA"/>
</dbReference>
<dbReference type="RefSeq" id="WP_290138227.1">
    <property type="nucleotide sequence ID" value="NZ_CP101620.1"/>
</dbReference>
<gene>
    <name evidence="7" type="ORF">NMU03_10545</name>
</gene>
<evidence type="ECO:0000313" key="7">
    <source>
        <dbReference type="EMBL" id="UTY38128.1"/>
    </source>
</evidence>
<keyword evidence="2" id="KW-1003">Cell membrane</keyword>
<dbReference type="PANTHER" id="PTHR30250:SF11">
    <property type="entry name" value="O-ANTIGEN TRANSPORTER-RELATED"/>
    <property type="match status" value="1"/>
</dbReference>
<feature type="transmembrane region" description="Helical" evidence="6">
    <location>
        <begin position="133"/>
        <end position="154"/>
    </location>
</feature>
<keyword evidence="4 6" id="KW-1133">Transmembrane helix</keyword>
<name>A0ABY5I228_9FIRM</name>
<dbReference type="InterPro" id="IPR050833">
    <property type="entry name" value="Poly_Biosynth_Transport"/>
</dbReference>
<dbReference type="PANTHER" id="PTHR30250">
    <property type="entry name" value="PST FAMILY PREDICTED COLANIC ACID TRANSPORTER"/>
    <property type="match status" value="1"/>
</dbReference>
<feature type="transmembrane region" description="Helical" evidence="6">
    <location>
        <begin position="68"/>
        <end position="92"/>
    </location>
</feature>
<proteinExistence type="predicted"/>
<dbReference type="SUPFAM" id="SSF103473">
    <property type="entry name" value="MFS general substrate transporter"/>
    <property type="match status" value="1"/>
</dbReference>
<reference evidence="7" key="1">
    <citation type="submission" date="2022-07" db="EMBL/GenBank/DDBJ databases">
        <title>Faecal culturing of patients with breast cancer.</title>
        <authorList>
            <person name="Teng N.M.Y."/>
            <person name="Kiu R."/>
            <person name="Evans R."/>
            <person name="Baker D.J."/>
            <person name="Zenner C."/>
            <person name="Robinson S.D."/>
            <person name="Hall L.J."/>
        </authorList>
    </citation>
    <scope>NUCLEOTIDE SEQUENCE</scope>
    <source>
        <strain evidence="7">LH1062</strain>
    </source>
</reference>
<keyword evidence="8" id="KW-1185">Reference proteome</keyword>